<evidence type="ECO:0000259" key="6">
    <source>
        <dbReference type="PROSITE" id="PS50950"/>
    </source>
</evidence>
<organism evidence="8">
    <name type="scientific">Neodiprion lecontei</name>
    <name type="common">Redheaded pine sawfly</name>
    <dbReference type="NCBI Taxonomy" id="441921"/>
    <lineage>
        <taxon>Eukaryota</taxon>
        <taxon>Metazoa</taxon>
        <taxon>Ecdysozoa</taxon>
        <taxon>Arthropoda</taxon>
        <taxon>Hexapoda</taxon>
        <taxon>Insecta</taxon>
        <taxon>Pterygota</taxon>
        <taxon>Neoptera</taxon>
        <taxon>Endopterygota</taxon>
        <taxon>Hymenoptera</taxon>
        <taxon>Tenthredinoidea</taxon>
        <taxon>Diprionidae</taxon>
        <taxon>Diprioninae</taxon>
        <taxon>Neodiprion</taxon>
    </lineage>
</organism>
<dbReference type="AlphaFoldDB" id="A0A6J0BXW0"/>
<evidence type="ECO:0000313" key="7">
    <source>
        <dbReference type="Proteomes" id="UP000829291"/>
    </source>
</evidence>
<reference evidence="8" key="1">
    <citation type="submission" date="2025-08" db="UniProtKB">
        <authorList>
            <consortium name="RefSeq"/>
        </authorList>
    </citation>
    <scope>IDENTIFICATION</scope>
    <source>
        <tissue evidence="8">Thorax and Abdomen</tissue>
    </source>
</reference>
<keyword evidence="1" id="KW-0479">Metal-binding</keyword>
<evidence type="ECO:0000256" key="2">
    <source>
        <dbReference type="ARBA" id="ARBA00022771"/>
    </source>
</evidence>
<dbReference type="GO" id="GO:0008270">
    <property type="term" value="F:zinc ion binding"/>
    <property type="evidence" value="ECO:0007669"/>
    <property type="project" value="UniProtKB-KW"/>
</dbReference>
<dbReference type="InterPro" id="IPR006612">
    <property type="entry name" value="THAP_Znf"/>
</dbReference>
<dbReference type="InterPro" id="IPR052224">
    <property type="entry name" value="THAP_domain_protein"/>
</dbReference>
<evidence type="ECO:0000256" key="1">
    <source>
        <dbReference type="ARBA" id="ARBA00022723"/>
    </source>
</evidence>
<dbReference type="PROSITE" id="PS50950">
    <property type="entry name" value="ZF_THAP"/>
    <property type="match status" value="1"/>
</dbReference>
<dbReference type="Pfam" id="PF05485">
    <property type="entry name" value="THAP"/>
    <property type="match status" value="1"/>
</dbReference>
<evidence type="ECO:0000256" key="5">
    <source>
        <dbReference type="PROSITE-ProRule" id="PRU00309"/>
    </source>
</evidence>
<dbReference type="SMART" id="SM00692">
    <property type="entry name" value="DM3"/>
    <property type="match status" value="1"/>
</dbReference>
<dbReference type="SMART" id="SM00980">
    <property type="entry name" value="THAP"/>
    <property type="match status" value="1"/>
</dbReference>
<name>A0A6J0BXW0_NEOLC</name>
<dbReference type="PANTHER" id="PTHR46927:SF3">
    <property type="entry name" value="THAP-TYPE DOMAIN-CONTAINING PROTEIN"/>
    <property type="match status" value="1"/>
</dbReference>
<evidence type="ECO:0000313" key="8">
    <source>
        <dbReference type="RefSeq" id="XP_015518953.1"/>
    </source>
</evidence>
<dbReference type="OrthoDB" id="7685656at2759"/>
<dbReference type="SUPFAM" id="SSF57716">
    <property type="entry name" value="Glucocorticoid receptor-like (DNA-binding domain)"/>
    <property type="match status" value="1"/>
</dbReference>
<keyword evidence="7" id="KW-1185">Reference proteome</keyword>
<keyword evidence="2 5" id="KW-0863">Zinc-finger</keyword>
<dbReference type="InParanoid" id="A0A6J0BXW0"/>
<evidence type="ECO:0000256" key="3">
    <source>
        <dbReference type="ARBA" id="ARBA00022833"/>
    </source>
</evidence>
<dbReference type="PANTHER" id="PTHR46927">
    <property type="entry name" value="AGAP005574-PA"/>
    <property type="match status" value="1"/>
</dbReference>
<proteinExistence type="predicted"/>
<feature type="domain" description="THAP-type" evidence="6">
    <location>
        <begin position="1"/>
        <end position="75"/>
    </location>
</feature>
<dbReference type="Proteomes" id="UP000829291">
    <property type="component" value="Chromosome 2"/>
</dbReference>
<dbReference type="GO" id="GO:0003677">
    <property type="term" value="F:DNA binding"/>
    <property type="evidence" value="ECO:0007669"/>
    <property type="project" value="UniProtKB-UniRule"/>
</dbReference>
<evidence type="ECO:0000256" key="4">
    <source>
        <dbReference type="ARBA" id="ARBA00023125"/>
    </source>
</evidence>
<keyword evidence="3" id="KW-0862">Zinc</keyword>
<dbReference type="RefSeq" id="XP_015518953.1">
    <property type="nucleotide sequence ID" value="XM_015663467.2"/>
</dbReference>
<sequence length="295" mass="34165">MGFCCFCKKIEKIHSSVHFFKFPKQNYKEWVKNMGREDWVPKKYDTLCSDHFTIDCFDYGEYRVRLRKGVVPTIFGHIDNGKNHHKEAVIFPREITNCRNKNLDLKSDTRKLMPMICSETSQTPSFTFPGSHDCEQRNGTGILFIDVNNTEDSHGEDKILPSSSIEVVTPRATSAIQVTPTTRERGRRLVQHDHHYVDTPETLKKKLNAARLRISKFQSERKCLAQQVKRSKVVIKSMKSVILALQEKKMVSETGLYSLQGRESKPAQLFIRMIENKQKRHHVKKSTHLSSRTSL</sequence>
<protein>
    <submittedName>
        <fullName evidence="8">Uncharacterized protein LOC107223696 isoform X1</fullName>
    </submittedName>
</protein>
<dbReference type="GeneID" id="107223696"/>
<dbReference type="KEGG" id="nlo:107223696"/>
<accession>A0A6J0BXW0</accession>
<gene>
    <name evidence="8" type="primary">LOC107223696</name>
</gene>
<keyword evidence="4 5" id="KW-0238">DNA-binding</keyword>